<dbReference type="InterPro" id="IPR029063">
    <property type="entry name" value="SAM-dependent_MTases_sf"/>
</dbReference>
<dbReference type="AlphaFoldDB" id="A0A4R3L4C9"/>
<comment type="caution">
    <text evidence="3">The sequence shown here is derived from an EMBL/GenBank/DDBJ whole genome shotgun (WGS) entry which is preliminary data.</text>
</comment>
<reference evidence="3 4" key="1">
    <citation type="submission" date="2019-03" db="EMBL/GenBank/DDBJ databases">
        <title>Genomic Encyclopedia of Type Strains, Phase IV (KMG-IV): sequencing the most valuable type-strain genomes for metagenomic binning, comparative biology and taxonomic classification.</title>
        <authorList>
            <person name="Goeker M."/>
        </authorList>
    </citation>
    <scope>NUCLEOTIDE SEQUENCE [LARGE SCALE GENOMIC DNA]</scope>
    <source>
        <strain evidence="3 4">DSM 45707</strain>
    </source>
</reference>
<accession>A0A4R3L4C9</accession>
<feature type="domain" description="Methyltransferase" evidence="2">
    <location>
        <begin position="37"/>
        <end position="134"/>
    </location>
</feature>
<dbReference type="InterPro" id="IPR041698">
    <property type="entry name" value="Methyltransf_25"/>
</dbReference>
<keyword evidence="4" id="KW-1185">Reference proteome</keyword>
<name>A0A4R3L4C9_9BACL</name>
<dbReference type="SUPFAM" id="SSF53335">
    <property type="entry name" value="S-adenosyl-L-methionine-dependent methyltransferases"/>
    <property type="match status" value="1"/>
</dbReference>
<evidence type="ECO:0000313" key="4">
    <source>
        <dbReference type="Proteomes" id="UP000294937"/>
    </source>
</evidence>
<dbReference type="OrthoDB" id="9804312at2"/>
<dbReference type="Gene3D" id="3.40.50.150">
    <property type="entry name" value="Vaccinia Virus protein VP39"/>
    <property type="match status" value="1"/>
</dbReference>
<protein>
    <submittedName>
        <fullName evidence="3">Methyltransferase family protein</fullName>
    </submittedName>
</protein>
<proteinExistence type="predicted"/>
<dbReference type="PANTHER" id="PTHR43861">
    <property type="entry name" value="TRANS-ACONITATE 2-METHYLTRANSFERASE-RELATED"/>
    <property type="match status" value="1"/>
</dbReference>
<dbReference type="Pfam" id="PF13649">
    <property type="entry name" value="Methyltransf_25"/>
    <property type="match status" value="1"/>
</dbReference>
<dbReference type="CDD" id="cd02440">
    <property type="entry name" value="AdoMet_MTases"/>
    <property type="match status" value="1"/>
</dbReference>
<gene>
    <name evidence="3" type="ORF">EDD58_11074</name>
</gene>
<sequence>MPQTLYDWPDYYDWTSPGLERDVTYYVELAKESGGPVLELGCGTGRISLAIAKEGIPVVGVDLSAPMLKKAEKKASEMGLLSHVRFLEADMTQLDLEEQFPLIIIPYRSFLHLLTVRDQINCLKRVRKHLSDEGVFAFNIFVPWIEDLHQMDQSYSYRGTFPVPGSFDQVELYDYTEYDYFHQTATIVRYVEHFDPQGSLLNKIRTSVRFRYIFPTEMQHLLNLCGFKVVHQYGSFHRTYFDSQSTELIIEAVKRIV</sequence>
<dbReference type="EMBL" id="SMAG01000010">
    <property type="protein sequence ID" value="TCS92847.1"/>
    <property type="molecule type" value="Genomic_DNA"/>
</dbReference>
<dbReference type="Gene3D" id="2.20.25.110">
    <property type="entry name" value="S-adenosyl-L-methionine-dependent methyltransferases"/>
    <property type="match status" value="1"/>
</dbReference>
<organism evidence="3 4">
    <name type="scientific">Hazenella coriacea</name>
    <dbReference type="NCBI Taxonomy" id="1179467"/>
    <lineage>
        <taxon>Bacteria</taxon>
        <taxon>Bacillati</taxon>
        <taxon>Bacillota</taxon>
        <taxon>Bacilli</taxon>
        <taxon>Bacillales</taxon>
        <taxon>Thermoactinomycetaceae</taxon>
        <taxon>Hazenella</taxon>
    </lineage>
</organism>
<dbReference type="Proteomes" id="UP000294937">
    <property type="component" value="Unassembled WGS sequence"/>
</dbReference>
<dbReference type="GO" id="GO:0032259">
    <property type="term" value="P:methylation"/>
    <property type="evidence" value="ECO:0007669"/>
    <property type="project" value="UniProtKB-KW"/>
</dbReference>
<evidence type="ECO:0000259" key="2">
    <source>
        <dbReference type="Pfam" id="PF13649"/>
    </source>
</evidence>
<evidence type="ECO:0000256" key="1">
    <source>
        <dbReference type="ARBA" id="ARBA00022679"/>
    </source>
</evidence>
<keyword evidence="1 3" id="KW-0808">Transferase</keyword>
<keyword evidence="3" id="KW-0489">Methyltransferase</keyword>
<dbReference type="RefSeq" id="WP_131926485.1">
    <property type="nucleotide sequence ID" value="NZ_SMAG01000010.1"/>
</dbReference>
<dbReference type="GO" id="GO:0008168">
    <property type="term" value="F:methyltransferase activity"/>
    <property type="evidence" value="ECO:0007669"/>
    <property type="project" value="UniProtKB-KW"/>
</dbReference>
<evidence type="ECO:0000313" key="3">
    <source>
        <dbReference type="EMBL" id="TCS92847.1"/>
    </source>
</evidence>